<keyword evidence="2" id="KW-1003">Cell membrane</keyword>
<dbReference type="Pfam" id="PF00001">
    <property type="entry name" value="7tm_1"/>
    <property type="match status" value="1"/>
</dbReference>
<evidence type="ECO:0000259" key="10">
    <source>
        <dbReference type="PROSITE" id="PS50262"/>
    </source>
</evidence>
<dbReference type="GO" id="GO:0043410">
    <property type="term" value="P:positive regulation of MAPK cascade"/>
    <property type="evidence" value="ECO:0007669"/>
    <property type="project" value="TreeGrafter"/>
</dbReference>
<dbReference type="PANTHER" id="PTHR24248">
    <property type="entry name" value="ADRENERGIC RECEPTOR-RELATED G-PROTEIN COUPLED RECEPTOR"/>
    <property type="match status" value="1"/>
</dbReference>
<dbReference type="InterPro" id="IPR000276">
    <property type="entry name" value="GPCR_Rhodpsn"/>
</dbReference>
<dbReference type="AlphaFoldDB" id="A0A1W0WF55"/>
<feature type="transmembrane region" description="Helical" evidence="9">
    <location>
        <begin position="275"/>
        <end position="299"/>
    </location>
</feature>
<feature type="transmembrane region" description="Helical" evidence="9">
    <location>
        <begin position="141"/>
        <end position="162"/>
    </location>
</feature>
<keyword evidence="8" id="KW-0807">Transducer</keyword>
<dbReference type="PROSITE" id="PS50262">
    <property type="entry name" value="G_PROTEIN_RECEP_F1_2"/>
    <property type="match status" value="1"/>
</dbReference>
<dbReference type="Proteomes" id="UP000192578">
    <property type="component" value="Unassembled WGS sequence"/>
</dbReference>
<dbReference type="OrthoDB" id="5965754at2759"/>
<keyword evidence="6 9" id="KW-0472">Membrane</keyword>
<dbReference type="GO" id="GO:0005886">
    <property type="term" value="C:plasma membrane"/>
    <property type="evidence" value="ECO:0007669"/>
    <property type="project" value="UniProtKB-SubCell"/>
</dbReference>
<keyword evidence="3 9" id="KW-0812">Transmembrane</keyword>
<evidence type="ECO:0000256" key="5">
    <source>
        <dbReference type="ARBA" id="ARBA00023040"/>
    </source>
</evidence>
<dbReference type="EMBL" id="MTYJ01000116">
    <property type="protein sequence ID" value="OQV13753.1"/>
    <property type="molecule type" value="Genomic_DNA"/>
</dbReference>
<comment type="subcellular location">
    <subcellularLocation>
        <location evidence="1">Cell membrane</location>
        <topology evidence="1">Multi-pass membrane protein</topology>
    </subcellularLocation>
</comment>
<feature type="transmembrane region" description="Helical" evidence="9">
    <location>
        <begin position="319"/>
        <end position="337"/>
    </location>
</feature>
<dbReference type="GO" id="GO:0071880">
    <property type="term" value="P:adenylate cyclase-activating adrenergic receptor signaling pathway"/>
    <property type="evidence" value="ECO:0007669"/>
    <property type="project" value="TreeGrafter"/>
</dbReference>
<name>A0A1W0WF55_HYPEX</name>
<feature type="transmembrane region" description="Helical" evidence="9">
    <location>
        <begin position="62"/>
        <end position="80"/>
    </location>
</feature>
<dbReference type="InterPro" id="IPR017452">
    <property type="entry name" value="GPCR_Rhodpsn_7TM"/>
</dbReference>
<dbReference type="GO" id="GO:0004930">
    <property type="term" value="F:G protein-coupled receptor activity"/>
    <property type="evidence" value="ECO:0007669"/>
    <property type="project" value="UniProtKB-KW"/>
</dbReference>
<evidence type="ECO:0000256" key="9">
    <source>
        <dbReference type="SAM" id="Phobius"/>
    </source>
</evidence>
<keyword evidence="5" id="KW-0297">G-protein coupled receptor</keyword>
<dbReference type="Gene3D" id="1.20.1070.10">
    <property type="entry name" value="Rhodopsin 7-helix transmembrane proteins"/>
    <property type="match status" value="1"/>
</dbReference>
<comment type="caution">
    <text evidence="11">The sequence shown here is derived from an EMBL/GenBank/DDBJ whole genome shotgun (WGS) entry which is preliminary data.</text>
</comment>
<evidence type="ECO:0000313" key="11">
    <source>
        <dbReference type="EMBL" id="OQV13753.1"/>
    </source>
</evidence>
<evidence type="ECO:0000256" key="6">
    <source>
        <dbReference type="ARBA" id="ARBA00023136"/>
    </source>
</evidence>
<evidence type="ECO:0000256" key="7">
    <source>
        <dbReference type="ARBA" id="ARBA00023170"/>
    </source>
</evidence>
<evidence type="ECO:0000256" key="2">
    <source>
        <dbReference type="ARBA" id="ARBA00022475"/>
    </source>
</evidence>
<feature type="transmembrane region" description="Helical" evidence="9">
    <location>
        <begin position="195"/>
        <end position="214"/>
    </location>
</feature>
<dbReference type="SUPFAM" id="SSF81321">
    <property type="entry name" value="Family A G protein-coupled receptor-like"/>
    <property type="match status" value="1"/>
</dbReference>
<evidence type="ECO:0000256" key="3">
    <source>
        <dbReference type="ARBA" id="ARBA00022692"/>
    </source>
</evidence>
<protein>
    <recommendedName>
        <fullName evidence="10">G-protein coupled receptors family 1 profile domain-containing protein</fullName>
    </recommendedName>
</protein>
<keyword evidence="7" id="KW-0675">Receptor</keyword>
<evidence type="ECO:0000256" key="1">
    <source>
        <dbReference type="ARBA" id="ARBA00004651"/>
    </source>
</evidence>
<feature type="transmembrane region" description="Helical" evidence="9">
    <location>
        <begin position="100"/>
        <end position="121"/>
    </location>
</feature>
<evidence type="ECO:0000313" key="12">
    <source>
        <dbReference type="Proteomes" id="UP000192578"/>
    </source>
</evidence>
<evidence type="ECO:0000256" key="4">
    <source>
        <dbReference type="ARBA" id="ARBA00022989"/>
    </source>
</evidence>
<feature type="domain" description="G-protein coupled receptors family 1 profile" evidence="10">
    <location>
        <begin position="42"/>
        <end position="330"/>
    </location>
</feature>
<reference evidence="12" key="1">
    <citation type="submission" date="2017-01" db="EMBL/GenBank/DDBJ databases">
        <title>Comparative genomics of anhydrobiosis in the tardigrade Hypsibius dujardini.</title>
        <authorList>
            <person name="Yoshida Y."/>
            <person name="Koutsovoulos G."/>
            <person name="Laetsch D."/>
            <person name="Stevens L."/>
            <person name="Kumar S."/>
            <person name="Horikawa D."/>
            <person name="Ishino K."/>
            <person name="Komine S."/>
            <person name="Tomita M."/>
            <person name="Blaxter M."/>
            <person name="Arakawa K."/>
        </authorList>
    </citation>
    <scope>NUCLEOTIDE SEQUENCE [LARGE SCALE GENOMIC DNA]</scope>
    <source>
        <strain evidence="12">Z151</strain>
    </source>
</reference>
<dbReference type="PANTHER" id="PTHR24248:SF176">
    <property type="entry name" value="G-PROTEIN COUPLED RECEPTOR 101-RELATED"/>
    <property type="match status" value="1"/>
</dbReference>
<evidence type="ECO:0000256" key="8">
    <source>
        <dbReference type="ARBA" id="ARBA00023224"/>
    </source>
</evidence>
<dbReference type="PRINTS" id="PR00237">
    <property type="entry name" value="GPCRRHODOPSN"/>
</dbReference>
<proteinExistence type="predicted"/>
<keyword evidence="4 9" id="KW-1133">Transmembrane helix</keyword>
<gene>
    <name evidence="11" type="ORF">BV898_11974</name>
</gene>
<sequence>MSNASGNDTKVTFPNATALNYTLSWSVLGVFQTTNICASFIGNVFIFCLLVSNRQLRTPFNLFILSLACANIVIIFMEIMDALHTLADGNWTVGEAACTCYIYVSFGESGVVFHQHALIAVNRMWAVVHPMSYRSWHTKRLARGLITGVWAFALVFWLPYVIMDLLFFRLTIQENGQQCQTNGNAQFTYSVIGQVIFYLLPVFVQMMVFPVVYCTQLSRTLPRKVTPTHPQRQRPIHLPEEAANIPSNSITAGSRNNPNNLPGVANIRKSDSSGLGLLAILSLCAIVSWLPSTVTYFLMSLNPDIPIPDHAFDVFEALLVIQTTADPIIFLLSLNNLREEVRRLGTRVFSRFQT</sequence>
<dbReference type="CDD" id="cd00637">
    <property type="entry name" value="7tm_classA_rhodopsin-like"/>
    <property type="match status" value="1"/>
</dbReference>
<feature type="transmembrane region" description="Helical" evidence="9">
    <location>
        <begin position="23"/>
        <end position="50"/>
    </location>
</feature>
<organism evidence="11 12">
    <name type="scientific">Hypsibius exemplaris</name>
    <name type="common">Freshwater tardigrade</name>
    <dbReference type="NCBI Taxonomy" id="2072580"/>
    <lineage>
        <taxon>Eukaryota</taxon>
        <taxon>Metazoa</taxon>
        <taxon>Ecdysozoa</taxon>
        <taxon>Tardigrada</taxon>
        <taxon>Eutardigrada</taxon>
        <taxon>Parachela</taxon>
        <taxon>Hypsibioidea</taxon>
        <taxon>Hypsibiidae</taxon>
        <taxon>Hypsibius</taxon>
    </lineage>
</organism>
<keyword evidence="12" id="KW-1185">Reference proteome</keyword>
<accession>A0A1W0WF55</accession>